<organism evidence="3 4">
    <name type="scientific">Roridomyces roridus</name>
    <dbReference type="NCBI Taxonomy" id="1738132"/>
    <lineage>
        <taxon>Eukaryota</taxon>
        <taxon>Fungi</taxon>
        <taxon>Dikarya</taxon>
        <taxon>Basidiomycota</taxon>
        <taxon>Agaricomycotina</taxon>
        <taxon>Agaricomycetes</taxon>
        <taxon>Agaricomycetidae</taxon>
        <taxon>Agaricales</taxon>
        <taxon>Marasmiineae</taxon>
        <taxon>Mycenaceae</taxon>
        <taxon>Roridomyces</taxon>
    </lineage>
</organism>
<protein>
    <recommendedName>
        <fullName evidence="5">Mid2 domain-containing protein</fullName>
    </recommendedName>
</protein>
<feature type="region of interest" description="Disordered" evidence="1">
    <location>
        <begin position="220"/>
        <end position="244"/>
    </location>
</feature>
<evidence type="ECO:0000256" key="2">
    <source>
        <dbReference type="SAM" id="Phobius"/>
    </source>
</evidence>
<evidence type="ECO:0008006" key="5">
    <source>
        <dbReference type="Google" id="ProtNLM"/>
    </source>
</evidence>
<sequence>MDLYTPSRHKIGHDSRHATSWPISIGCARPSSTSLIRKSSLMRIAPSALFLDLFLMRIISSAVLLLHVFLSPTHAQTFTNRTIDDTNGDSFFVGRPVLPRMRLPARLHQCVRRDVPDLGSLSIAMDFTGVAIYVYFILPNDEGRGITTTTAANFSIDGTVQGNFTHDSDGTTDVEFNALVFTQTGLSNETHSLLIPASGPDSLYINFDYATYTFQEATVDTSSSTPSSSSSVPGASGTSSSHSSNHTRAIVGGAVGGGVGLVALLCVALFFLCKRPVQSADRPQEATVVDHSAPPGYYLKA</sequence>
<dbReference type="Proteomes" id="UP001221142">
    <property type="component" value="Unassembled WGS sequence"/>
</dbReference>
<feature type="transmembrane region" description="Helical" evidence="2">
    <location>
        <begin position="249"/>
        <end position="272"/>
    </location>
</feature>
<name>A0AAD7FZ95_9AGAR</name>
<evidence type="ECO:0000313" key="3">
    <source>
        <dbReference type="EMBL" id="KAJ7651131.1"/>
    </source>
</evidence>
<evidence type="ECO:0000313" key="4">
    <source>
        <dbReference type="Proteomes" id="UP001221142"/>
    </source>
</evidence>
<proteinExistence type="predicted"/>
<dbReference type="AlphaFoldDB" id="A0AAD7FZ95"/>
<keyword evidence="2" id="KW-1133">Transmembrane helix</keyword>
<keyword evidence="2" id="KW-0472">Membrane</keyword>
<evidence type="ECO:0000256" key="1">
    <source>
        <dbReference type="SAM" id="MobiDB-lite"/>
    </source>
</evidence>
<feature type="transmembrane region" description="Helical" evidence="2">
    <location>
        <begin position="48"/>
        <end position="70"/>
    </location>
</feature>
<comment type="caution">
    <text evidence="3">The sequence shown here is derived from an EMBL/GenBank/DDBJ whole genome shotgun (WGS) entry which is preliminary data.</text>
</comment>
<dbReference type="EMBL" id="JARKIF010000001">
    <property type="protein sequence ID" value="KAJ7651131.1"/>
    <property type="molecule type" value="Genomic_DNA"/>
</dbReference>
<accession>A0AAD7FZ95</accession>
<dbReference type="Gene3D" id="2.60.120.260">
    <property type="entry name" value="Galactose-binding domain-like"/>
    <property type="match status" value="1"/>
</dbReference>
<keyword evidence="4" id="KW-1185">Reference proteome</keyword>
<reference evidence="3" key="1">
    <citation type="submission" date="2023-03" db="EMBL/GenBank/DDBJ databases">
        <title>Massive genome expansion in bonnet fungi (Mycena s.s.) driven by repeated elements and novel gene families across ecological guilds.</title>
        <authorList>
            <consortium name="Lawrence Berkeley National Laboratory"/>
            <person name="Harder C.B."/>
            <person name="Miyauchi S."/>
            <person name="Viragh M."/>
            <person name="Kuo A."/>
            <person name="Thoen E."/>
            <person name="Andreopoulos B."/>
            <person name="Lu D."/>
            <person name="Skrede I."/>
            <person name="Drula E."/>
            <person name="Henrissat B."/>
            <person name="Morin E."/>
            <person name="Kohler A."/>
            <person name="Barry K."/>
            <person name="LaButti K."/>
            <person name="Morin E."/>
            <person name="Salamov A."/>
            <person name="Lipzen A."/>
            <person name="Mereny Z."/>
            <person name="Hegedus B."/>
            <person name="Baldrian P."/>
            <person name="Stursova M."/>
            <person name="Weitz H."/>
            <person name="Taylor A."/>
            <person name="Grigoriev I.V."/>
            <person name="Nagy L.G."/>
            <person name="Martin F."/>
            <person name="Kauserud H."/>
        </authorList>
    </citation>
    <scope>NUCLEOTIDE SEQUENCE</scope>
    <source>
        <strain evidence="3">9284</strain>
    </source>
</reference>
<keyword evidence="2" id="KW-0812">Transmembrane</keyword>
<gene>
    <name evidence="3" type="ORF">FB45DRAFT_1018483</name>
</gene>